<evidence type="ECO:0000256" key="2">
    <source>
        <dbReference type="ARBA" id="ARBA00022692"/>
    </source>
</evidence>
<sequence length="499" mass="54158">MAVGGASWAQCYSRCSRNLASLVRVIFVSYGTGGTINGQWSGVGRAAVTTTLALTTLFGKRFISGHWNVTVVCNGLLGGLAAITSGCSVVDPWAAIICGFVAACVLIGCNILAEKLHYYDDPLEAAQLHGGCGSWGLIFTGLITKIIAYGVRDFTRAALQTSFLASWSRERLLECHGDVVLKAEAGVKVQKFTDWALRYIGFHTRCKGNSARDSTQLQLIAFKTFLDLAGNRLTERDFTEAFDAIAQRNSLDVDVDLALGFASHYGKINTMECLVEEGNTVAFLGPLMRASERGHLEVVKWFVNRGCRDMELCLALTAATSSSQVQISEYLLPHVPQHILSALSIEILKAAGDRSGGSLSGVEFLLKSDFLDDPVATYNVANTVATQVRLFMGDEKYVIQVYNRKPGTPYGLLFMGGGGGKLLGAQIIQILVITGCVFMLMGSLFFTLNKIGLLRISEKDEMTGMDLARHGGLAYIYRDDHDTYNNDEVGDRENNGDCV</sequence>
<reference evidence="8" key="1">
    <citation type="journal article" date="2016" name="Nature">
        <title>The genome of the seagrass Zostera marina reveals angiosperm adaptation to the sea.</title>
        <authorList>
            <person name="Olsen J.L."/>
            <person name="Rouze P."/>
            <person name="Verhelst B."/>
            <person name="Lin Y.-C."/>
            <person name="Bayer T."/>
            <person name="Collen J."/>
            <person name="Dattolo E."/>
            <person name="De Paoli E."/>
            <person name="Dittami S."/>
            <person name="Maumus F."/>
            <person name="Michel G."/>
            <person name="Kersting A."/>
            <person name="Lauritano C."/>
            <person name="Lohaus R."/>
            <person name="Toepel M."/>
            <person name="Tonon T."/>
            <person name="Vanneste K."/>
            <person name="Amirebrahimi M."/>
            <person name="Brakel J."/>
            <person name="Bostroem C."/>
            <person name="Chovatia M."/>
            <person name="Grimwood J."/>
            <person name="Jenkins J.W."/>
            <person name="Jueterbock A."/>
            <person name="Mraz A."/>
            <person name="Stam W.T."/>
            <person name="Tice H."/>
            <person name="Bornberg-Bauer E."/>
            <person name="Green P.J."/>
            <person name="Pearson G.A."/>
            <person name="Procaccini G."/>
            <person name="Duarte C.M."/>
            <person name="Schmutz J."/>
            <person name="Reusch T.B.H."/>
            <person name="Van de Peer Y."/>
        </authorList>
    </citation>
    <scope>NUCLEOTIDE SEQUENCE [LARGE SCALE GENOMIC DNA]</scope>
    <source>
        <strain evidence="8">cv. Finnish</strain>
    </source>
</reference>
<dbReference type="InterPro" id="IPR044956">
    <property type="entry name" value="SKIP35"/>
</dbReference>
<dbReference type="Gene3D" id="1.25.40.20">
    <property type="entry name" value="Ankyrin repeat-containing domain"/>
    <property type="match status" value="1"/>
</dbReference>
<organism evidence="7 8">
    <name type="scientific">Zostera marina</name>
    <name type="common">Eelgrass</name>
    <dbReference type="NCBI Taxonomy" id="29655"/>
    <lineage>
        <taxon>Eukaryota</taxon>
        <taxon>Viridiplantae</taxon>
        <taxon>Streptophyta</taxon>
        <taxon>Embryophyta</taxon>
        <taxon>Tracheophyta</taxon>
        <taxon>Spermatophyta</taxon>
        <taxon>Magnoliopsida</taxon>
        <taxon>Liliopsida</taxon>
        <taxon>Zosteraceae</taxon>
        <taxon>Zostera</taxon>
    </lineage>
</organism>
<dbReference type="InterPro" id="IPR029020">
    <property type="entry name" value="Ammonium/urea_transptr"/>
</dbReference>
<dbReference type="InterPro" id="IPR036770">
    <property type="entry name" value="Ankyrin_rpt-contain_sf"/>
</dbReference>
<gene>
    <name evidence="7" type="ORF">ZOSMA_325G00020</name>
</gene>
<dbReference type="EMBL" id="LFYR01001045">
    <property type="protein sequence ID" value="KMZ65344.1"/>
    <property type="molecule type" value="Genomic_DNA"/>
</dbReference>
<protein>
    <recommendedName>
        <fullName evidence="6">Ammonium transporter AmtB-like domain-containing protein</fullName>
    </recommendedName>
</protein>
<dbReference type="Proteomes" id="UP000036987">
    <property type="component" value="Unassembled WGS sequence"/>
</dbReference>
<feature type="transmembrane region" description="Helical" evidence="5">
    <location>
        <begin position="67"/>
        <end position="86"/>
    </location>
</feature>
<dbReference type="GO" id="GO:0008519">
    <property type="term" value="F:ammonium channel activity"/>
    <property type="evidence" value="ECO:0007669"/>
    <property type="project" value="InterPro"/>
</dbReference>
<accession>A0A0K9P8N7</accession>
<dbReference type="SUPFAM" id="SSF111352">
    <property type="entry name" value="Ammonium transporter"/>
    <property type="match status" value="1"/>
</dbReference>
<evidence type="ECO:0000256" key="4">
    <source>
        <dbReference type="ARBA" id="ARBA00023136"/>
    </source>
</evidence>
<comment type="caution">
    <text evidence="7">The sequence shown here is derived from an EMBL/GenBank/DDBJ whole genome shotgun (WGS) entry which is preliminary data.</text>
</comment>
<feature type="transmembrane region" description="Helical" evidence="5">
    <location>
        <begin position="92"/>
        <end position="113"/>
    </location>
</feature>
<evidence type="ECO:0000313" key="8">
    <source>
        <dbReference type="Proteomes" id="UP000036987"/>
    </source>
</evidence>
<dbReference type="Pfam" id="PF00909">
    <property type="entry name" value="Ammonium_transp"/>
    <property type="match status" value="2"/>
</dbReference>
<dbReference type="SUPFAM" id="SSF48403">
    <property type="entry name" value="Ankyrin repeat"/>
    <property type="match status" value="1"/>
</dbReference>
<dbReference type="AlphaFoldDB" id="A0A0K9P8N7"/>
<name>A0A0K9P8N7_ZOSMR</name>
<keyword evidence="2 5" id="KW-0812">Transmembrane</keyword>
<dbReference type="OrthoDB" id="534912at2759"/>
<proteinExistence type="predicted"/>
<evidence type="ECO:0000259" key="6">
    <source>
        <dbReference type="Pfam" id="PF00909"/>
    </source>
</evidence>
<dbReference type="PANTHER" id="PTHR36024:SF1">
    <property type="entry name" value="OS11G0246900 PROTEIN"/>
    <property type="match status" value="1"/>
</dbReference>
<dbReference type="Gene3D" id="1.10.3430.10">
    <property type="entry name" value="Ammonium transporter AmtB like domains"/>
    <property type="match status" value="2"/>
</dbReference>
<feature type="domain" description="Ammonium transporter AmtB-like" evidence="6">
    <location>
        <begin position="45"/>
        <end position="146"/>
    </location>
</feature>
<keyword evidence="8" id="KW-1185">Reference proteome</keyword>
<evidence type="ECO:0000256" key="1">
    <source>
        <dbReference type="ARBA" id="ARBA00004141"/>
    </source>
</evidence>
<evidence type="ECO:0000256" key="3">
    <source>
        <dbReference type="ARBA" id="ARBA00022989"/>
    </source>
</evidence>
<feature type="domain" description="Ammonium transporter AmtB-like" evidence="6">
    <location>
        <begin position="398"/>
        <end position="475"/>
    </location>
</feature>
<dbReference type="GO" id="GO:0016020">
    <property type="term" value="C:membrane"/>
    <property type="evidence" value="ECO:0007669"/>
    <property type="project" value="UniProtKB-SubCell"/>
</dbReference>
<evidence type="ECO:0000313" key="7">
    <source>
        <dbReference type="EMBL" id="KMZ65344.1"/>
    </source>
</evidence>
<dbReference type="InterPro" id="IPR024041">
    <property type="entry name" value="NH4_transpt_AmtB-like_dom"/>
</dbReference>
<feature type="transmembrane region" description="Helical" evidence="5">
    <location>
        <begin position="422"/>
        <end position="446"/>
    </location>
</feature>
<keyword evidence="3 5" id="KW-1133">Transmembrane helix</keyword>
<keyword evidence="4 5" id="KW-0472">Membrane</keyword>
<evidence type="ECO:0000256" key="5">
    <source>
        <dbReference type="SAM" id="Phobius"/>
    </source>
</evidence>
<dbReference type="PANTHER" id="PTHR36024">
    <property type="entry name" value="ANKYRIN REPEAT PROTEIN SKIP35"/>
    <property type="match status" value="1"/>
</dbReference>
<comment type="subcellular location">
    <subcellularLocation>
        <location evidence="1">Membrane</location>
        <topology evidence="1">Multi-pass membrane protein</topology>
    </subcellularLocation>
</comment>